<keyword evidence="3" id="KW-0440">LIM domain</keyword>
<name>A0A6J3BZK4_GALME</name>
<dbReference type="InterPro" id="IPR050604">
    <property type="entry name" value="PDZ-LIM_domain"/>
</dbReference>
<keyword evidence="3" id="KW-0479">Metal-binding</keyword>
<dbReference type="PROSITE" id="PS50106">
    <property type="entry name" value="PDZ"/>
    <property type="match status" value="1"/>
</dbReference>
<dbReference type="GO" id="GO:0031941">
    <property type="term" value="C:filamentous actin"/>
    <property type="evidence" value="ECO:0007669"/>
    <property type="project" value="TreeGrafter"/>
</dbReference>
<evidence type="ECO:0000259" key="4">
    <source>
        <dbReference type="PROSITE" id="PS50106"/>
    </source>
</evidence>
<keyword evidence="5" id="KW-1185">Reference proteome</keyword>
<comment type="subcellular location">
    <subcellularLocation>
        <location evidence="1">Cytoplasm</location>
    </subcellularLocation>
</comment>
<dbReference type="Gene3D" id="2.30.42.10">
    <property type="match status" value="1"/>
</dbReference>
<dbReference type="InterPro" id="IPR036034">
    <property type="entry name" value="PDZ_sf"/>
</dbReference>
<evidence type="ECO:0000256" key="3">
    <source>
        <dbReference type="ARBA" id="ARBA00023038"/>
    </source>
</evidence>
<dbReference type="GO" id="GO:0001725">
    <property type="term" value="C:stress fiber"/>
    <property type="evidence" value="ECO:0007669"/>
    <property type="project" value="TreeGrafter"/>
</dbReference>
<proteinExistence type="predicted"/>
<accession>A0A6J3BZK4</accession>
<keyword evidence="3" id="KW-0862">Zinc</keyword>
<dbReference type="Pfam" id="PF00595">
    <property type="entry name" value="PDZ"/>
    <property type="match status" value="1"/>
</dbReference>
<feature type="domain" description="PDZ" evidence="4">
    <location>
        <begin position="46"/>
        <end position="116"/>
    </location>
</feature>
<dbReference type="GO" id="GO:0003779">
    <property type="term" value="F:actin binding"/>
    <property type="evidence" value="ECO:0007669"/>
    <property type="project" value="TreeGrafter"/>
</dbReference>
<evidence type="ECO:0000313" key="6">
    <source>
        <dbReference type="RefSeq" id="XP_031765376.2"/>
    </source>
</evidence>
<dbReference type="Proteomes" id="UP001652740">
    <property type="component" value="Unplaced"/>
</dbReference>
<dbReference type="GO" id="GO:0030018">
    <property type="term" value="C:Z disc"/>
    <property type="evidence" value="ECO:0007669"/>
    <property type="project" value="TreeGrafter"/>
</dbReference>
<protein>
    <submittedName>
        <fullName evidence="6">Uncharacterized protein LOC116412998</fullName>
    </submittedName>
</protein>
<evidence type="ECO:0000256" key="2">
    <source>
        <dbReference type="ARBA" id="ARBA00022490"/>
    </source>
</evidence>
<dbReference type="AlphaFoldDB" id="A0A6J3BZK4"/>
<dbReference type="SUPFAM" id="SSF50156">
    <property type="entry name" value="PDZ domain-like"/>
    <property type="match status" value="1"/>
</dbReference>
<dbReference type="InParanoid" id="A0A6J3BZK4"/>
<evidence type="ECO:0000313" key="5">
    <source>
        <dbReference type="Proteomes" id="UP001652740"/>
    </source>
</evidence>
<dbReference type="RefSeq" id="XP_031765376.2">
    <property type="nucleotide sequence ID" value="XM_031909516.2"/>
</dbReference>
<keyword evidence="2" id="KW-0963">Cytoplasm</keyword>
<dbReference type="GO" id="GO:0005912">
    <property type="term" value="C:adherens junction"/>
    <property type="evidence" value="ECO:0007669"/>
    <property type="project" value="TreeGrafter"/>
</dbReference>
<dbReference type="PANTHER" id="PTHR24214:SF38">
    <property type="entry name" value="PDZ AND LIM DOMAIN PROTEIN ZASP-RELATED"/>
    <property type="match status" value="1"/>
</dbReference>
<dbReference type="SMART" id="SM00228">
    <property type="entry name" value="PDZ"/>
    <property type="match status" value="1"/>
</dbReference>
<dbReference type="GO" id="GO:0051371">
    <property type="term" value="F:muscle alpha-actinin binding"/>
    <property type="evidence" value="ECO:0007669"/>
    <property type="project" value="TreeGrafter"/>
</dbReference>
<gene>
    <name evidence="6" type="primary">LOC116412998</name>
</gene>
<dbReference type="PANTHER" id="PTHR24214">
    <property type="entry name" value="PDZ AND LIM DOMAIN PROTEIN ZASP"/>
    <property type="match status" value="1"/>
</dbReference>
<dbReference type="InterPro" id="IPR001478">
    <property type="entry name" value="PDZ"/>
</dbReference>
<evidence type="ECO:0000256" key="1">
    <source>
        <dbReference type="ARBA" id="ARBA00004496"/>
    </source>
</evidence>
<organism evidence="5 6">
    <name type="scientific">Galleria mellonella</name>
    <name type="common">Greater wax moth</name>
    <dbReference type="NCBI Taxonomy" id="7137"/>
    <lineage>
        <taxon>Eukaryota</taxon>
        <taxon>Metazoa</taxon>
        <taxon>Ecdysozoa</taxon>
        <taxon>Arthropoda</taxon>
        <taxon>Hexapoda</taxon>
        <taxon>Insecta</taxon>
        <taxon>Pterygota</taxon>
        <taxon>Neoptera</taxon>
        <taxon>Endopterygota</taxon>
        <taxon>Lepidoptera</taxon>
        <taxon>Glossata</taxon>
        <taxon>Ditrysia</taxon>
        <taxon>Pyraloidea</taxon>
        <taxon>Pyralidae</taxon>
        <taxon>Galleriinae</taxon>
        <taxon>Galleria</taxon>
    </lineage>
</organism>
<reference evidence="6" key="1">
    <citation type="submission" date="2025-08" db="UniProtKB">
        <authorList>
            <consortium name="RefSeq"/>
        </authorList>
    </citation>
    <scope>IDENTIFICATION</scope>
    <source>
        <tissue evidence="6">Whole larvae</tissue>
    </source>
</reference>
<dbReference type="GO" id="GO:0030036">
    <property type="term" value="P:actin cytoskeleton organization"/>
    <property type="evidence" value="ECO:0007669"/>
    <property type="project" value="TreeGrafter"/>
</dbReference>
<dbReference type="GO" id="GO:0061061">
    <property type="term" value="P:muscle structure development"/>
    <property type="evidence" value="ECO:0007669"/>
    <property type="project" value="TreeGrafter"/>
</dbReference>
<dbReference type="KEGG" id="gmw:116412998"/>
<dbReference type="GeneID" id="116412998"/>
<sequence length="207" mass="23860">MDKKVKNMKLQKELELMLQNADKLPSWKSDNEGIHERVNFDDTIWGFNLAGGAYYNTPLRITQVKNGSRAQHAGMKVGDILNSINGIDTQKLTVQEAHDLIVESGIEIKLSLSAPDVDEPTYYVYQDDFDEDQEEERLLRASEEQKYRYRFKGAKANEAWSIAWPCSKKRDILYRESNCFLVPSIYEKNHPEKILKNSTMPNEKAAI</sequence>